<sequence>MTEDTSPISTEITPEGEQVLVPGIAPITLRDRLVARMTEPMTPKRNPDAAQEPCDIGLFDQTARDQTDLIDLLRAAERGAPTPEQKQED</sequence>
<gene>
    <name evidence="1" type="ORF">N5A92_16500</name>
</gene>
<dbReference type="EMBL" id="JAOCZP010000005">
    <property type="protein sequence ID" value="MCT7376635.1"/>
    <property type="molecule type" value="Genomic_DNA"/>
</dbReference>
<proteinExistence type="predicted"/>
<evidence type="ECO:0000313" key="1">
    <source>
        <dbReference type="EMBL" id="MCT7376635.1"/>
    </source>
</evidence>
<keyword evidence="2" id="KW-1185">Reference proteome</keyword>
<accession>A0ABT2LQ08</accession>
<organism evidence="1 2">
    <name type="scientific">Chelativorans salis</name>
    <dbReference type="NCBI Taxonomy" id="2978478"/>
    <lineage>
        <taxon>Bacteria</taxon>
        <taxon>Pseudomonadati</taxon>
        <taxon>Pseudomonadota</taxon>
        <taxon>Alphaproteobacteria</taxon>
        <taxon>Hyphomicrobiales</taxon>
        <taxon>Phyllobacteriaceae</taxon>
        <taxon>Chelativorans</taxon>
    </lineage>
</organism>
<dbReference type="Proteomes" id="UP001320831">
    <property type="component" value="Unassembled WGS sequence"/>
</dbReference>
<evidence type="ECO:0000313" key="2">
    <source>
        <dbReference type="Proteomes" id="UP001320831"/>
    </source>
</evidence>
<dbReference type="RefSeq" id="WP_260904749.1">
    <property type="nucleotide sequence ID" value="NZ_JAOCZP010000005.1"/>
</dbReference>
<name>A0ABT2LQ08_9HYPH</name>
<comment type="caution">
    <text evidence="1">The sequence shown here is derived from an EMBL/GenBank/DDBJ whole genome shotgun (WGS) entry which is preliminary data.</text>
</comment>
<protein>
    <submittedName>
        <fullName evidence="1">Uncharacterized protein</fullName>
    </submittedName>
</protein>
<reference evidence="1 2" key="1">
    <citation type="submission" date="2022-09" db="EMBL/GenBank/DDBJ databases">
        <title>Chelativorans salina sp. nov., a novel slightly halophilic bacterium isolated from a saline lake sediment enrichment.</title>
        <authorList>
            <person name="Gao L."/>
            <person name="Fang B.-Z."/>
            <person name="Li W.-J."/>
        </authorList>
    </citation>
    <scope>NUCLEOTIDE SEQUENCE [LARGE SCALE GENOMIC DNA]</scope>
    <source>
        <strain evidence="1 2">EGI FJ00035</strain>
    </source>
</reference>